<evidence type="ECO:0000313" key="4">
    <source>
        <dbReference type="Proteomes" id="UP000547973"/>
    </source>
</evidence>
<evidence type="ECO:0000313" key="3">
    <source>
        <dbReference type="EMBL" id="NYI42790.1"/>
    </source>
</evidence>
<gene>
    <name evidence="3" type="ORF">BKA03_002909</name>
</gene>
<dbReference type="RefSeq" id="WP_152649549.1">
    <property type="nucleotide sequence ID" value="NZ_BBRC01000006.1"/>
</dbReference>
<dbReference type="EMBL" id="JACBZO010000001">
    <property type="protein sequence ID" value="NYI42790.1"/>
    <property type="molecule type" value="Genomic_DNA"/>
</dbReference>
<keyword evidence="2" id="KW-0472">Membrane</keyword>
<proteinExistence type="predicted"/>
<keyword evidence="2" id="KW-1133">Transmembrane helix</keyword>
<reference evidence="3 4" key="1">
    <citation type="submission" date="2020-07" db="EMBL/GenBank/DDBJ databases">
        <title>Sequencing the genomes of 1000 actinobacteria strains.</title>
        <authorList>
            <person name="Klenk H.-P."/>
        </authorList>
    </citation>
    <scope>NUCLEOTIDE SEQUENCE [LARGE SCALE GENOMIC DNA]</scope>
    <source>
        <strain evidence="3 4">DSM 19970</strain>
    </source>
</reference>
<evidence type="ECO:0000256" key="1">
    <source>
        <dbReference type="SAM" id="MobiDB-lite"/>
    </source>
</evidence>
<feature type="transmembrane region" description="Helical" evidence="2">
    <location>
        <begin position="30"/>
        <end position="50"/>
    </location>
</feature>
<comment type="caution">
    <text evidence="3">The sequence shown here is derived from an EMBL/GenBank/DDBJ whole genome shotgun (WGS) entry which is preliminary data.</text>
</comment>
<feature type="region of interest" description="Disordered" evidence="1">
    <location>
        <begin position="122"/>
        <end position="220"/>
    </location>
</feature>
<evidence type="ECO:0000256" key="2">
    <source>
        <dbReference type="SAM" id="Phobius"/>
    </source>
</evidence>
<keyword evidence="4" id="KW-1185">Reference proteome</keyword>
<name>A0A7Y9ZF31_9MICO</name>
<feature type="compositionally biased region" description="Basic and acidic residues" evidence="1">
    <location>
        <begin position="122"/>
        <end position="151"/>
    </location>
</feature>
<sequence>MYLSINNVFPIDPDKAGKALTDYLNSYGQITYFSLIALAILSLIVAIVVAKKAGYSGWWGAIAVLVPPVGLILVVLIAILKWPALKERDEALGILDQNQLTLPSHERRAIKEAERKRAIEDAARKRMEKAQADREKADAQREKFAAGEAKRAATAPVPVSATPAAEGAASAVPAPVVKPADAPVTKPAAAPVAAKPVDTKPAAAATNPAAAEKPAVPPKG</sequence>
<dbReference type="Proteomes" id="UP000547973">
    <property type="component" value="Unassembled WGS sequence"/>
</dbReference>
<organism evidence="3 4">
    <name type="scientific">Demequina lutea</name>
    <dbReference type="NCBI Taxonomy" id="431489"/>
    <lineage>
        <taxon>Bacteria</taxon>
        <taxon>Bacillati</taxon>
        <taxon>Actinomycetota</taxon>
        <taxon>Actinomycetes</taxon>
        <taxon>Micrococcales</taxon>
        <taxon>Demequinaceae</taxon>
        <taxon>Demequina</taxon>
    </lineage>
</organism>
<feature type="transmembrane region" description="Helical" evidence="2">
    <location>
        <begin position="57"/>
        <end position="80"/>
    </location>
</feature>
<dbReference type="AlphaFoldDB" id="A0A7Y9ZF31"/>
<protein>
    <submittedName>
        <fullName evidence="3">Uncharacterized protein</fullName>
    </submittedName>
</protein>
<keyword evidence="2" id="KW-0812">Transmembrane</keyword>
<feature type="compositionally biased region" description="Low complexity" evidence="1">
    <location>
        <begin position="152"/>
        <end position="214"/>
    </location>
</feature>
<accession>A0A7Y9ZF31</accession>